<dbReference type="GO" id="GO:0015074">
    <property type="term" value="P:DNA integration"/>
    <property type="evidence" value="ECO:0007669"/>
    <property type="project" value="UniProtKB-KW"/>
</dbReference>
<reference evidence="7" key="1">
    <citation type="journal article" date="2014" name="Int. J. Syst. Evol. Microbiol.">
        <title>Complete genome sequence of Corynebacterium casei LMG S-19264T (=DSM 44701T), isolated from a smear-ripened cheese.</title>
        <authorList>
            <consortium name="US DOE Joint Genome Institute (JGI-PGF)"/>
            <person name="Walter F."/>
            <person name="Albersmeier A."/>
            <person name="Kalinowski J."/>
            <person name="Ruckert C."/>
        </authorList>
    </citation>
    <scope>NUCLEOTIDE SEQUENCE</scope>
    <source>
        <strain evidence="7">KCTC 42651</strain>
    </source>
</reference>
<dbReference type="PROSITE" id="PS00397">
    <property type="entry name" value="RECOMBINASES_1"/>
    <property type="match status" value="1"/>
</dbReference>
<dbReference type="Gene3D" id="3.90.1750.20">
    <property type="entry name" value="Putative Large Serine Recombinase, Chain B, Domain 2"/>
    <property type="match status" value="1"/>
</dbReference>
<name>A0A919CML7_9PROT</name>
<dbReference type="InterPro" id="IPR006119">
    <property type="entry name" value="Resolv_N"/>
</dbReference>
<dbReference type="PANTHER" id="PTHR30461:SF2">
    <property type="entry name" value="SERINE RECOMBINASE PINE-RELATED"/>
    <property type="match status" value="1"/>
</dbReference>
<dbReference type="InterPro" id="IPR006118">
    <property type="entry name" value="Recombinase_CS"/>
</dbReference>
<reference evidence="7" key="2">
    <citation type="submission" date="2020-09" db="EMBL/GenBank/DDBJ databases">
        <authorList>
            <person name="Sun Q."/>
            <person name="Kim S."/>
        </authorList>
    </citation>
    <scope>NUCLEOTIDE SEQUENCE</scope>
    <source>
        <strain evidence="7">KCTC 42651</strain>
    </source>
</reference>
<evidence type="ECO:0000256" key="5">
    <source>
        <dbReference type="PROSITE-ProRule" id="PRU10137"/>
    </source>
</evidence>
<organism evidence="7 8">
    <name type="scientific">Thalassobaculum fulvum</name>
    <dbReference type="NCBI Taxonomy" id="1633335"/>
    <lineage>
        <taxon>Bacteria</taxon>
        <taxon>Pseudomonadati</taxon>
        <taxon>Pseudomonadota</taxon>
        <taxon>Alphaproteobacteria</taxon>
        <taxon>Rhodospirillales</taxon>
        <taxon>Thalassobaculaceae</taxon>
        <taxon>Thalassobaculum</taxon>
    </lineage>
</organism>
<gene>
    <name evidence="7" type="primary">pinR</name>
    <name evidence="7" type="ORF">GCM10017083_04970</name>
</gene>
<keyword evidence="3" id="KW-0233">DNA recombination</keyword>
<evidence type="ECO:0000256" key="4">
    <source>
        <dbReference type="PIRSR" id="PIRSR606118-50"/>
    </source>
</evidence>
<accession>A0A919CML7</accession>
<dbReference type="RefSeq" id="WP_189987318.1">
    <property type="nucleotide sequence ID" value="NZ_BMZS01000001.1"/>
</dbReference>
<dbReference type="InterPro" id="IPR038109">
    <property type="entry name" value="DNA_bind_recomb_sf"/>
</dbReference>
<feature type="active site" description="O-(5'-phospho-DNA)-serine intermediate" evidence="4 5">
    <location>
        <position position="10"/>
    </location>
</feature>
<dbReference type="SUPFAM" id="SSF53041">
    <property type="entry name" value="Resolvase-like"/>
    <property type="match status" value="1"/>
</dbReference>
<dbReference type="SMART" id="SM00857">
    <property type="entry name" value="Resolvase"/>
    <property type="match status" value="1"/>
</dbReference>
<dbReference type="Proteomes" id="UP000630353">
    <property type="component" value="Unassembled WGS sequence"/>
</dbReference>
<dbReference type="AlphaFoldDB" id="A0A919CML7"/>
<comment type="caution">
    <text evidence="7">The sequence shown here is derived from an EMBL/GenBank/DDBJ whole genome shotgun (WGS) entry which is preliminary data.</text>
</comment>
<evidence type="ECO:0000256" key="3">
    <source>
        <dbReference type="ARBA" id="ARBA00023172"/>
    </source>
</evidence>
<evidence type="ECO:0000256" key="1">
    <source>
        <dbReference type="ARBA" id="ARBA00022908"/>
    </source>
</evidence>
<dbReference type="EMBL" id="BMZS01000001">
    <property type="protein sequence ID" value="GHD41061.1"/>
    <property type="molecule type" value="Genomic_DNA"/>
</dbReference>
<protein>
    <submittedName>
        <fullName evidence="7">Serine recombinase PinR</fullName>
    </submittedName>
</protein>
<keyword evidence="2" id="KW-0238">DNA-binding</keyword>
<keyword evidence="1" id="KW-0229">DNA integration</keyword>
<evidence type="ECO:0000259" key="6">
    <source>
        <dbReference type="PROSITE" id="PS51736"/>
    </source>
</evidence>
<dbReference type="GO" id="GO:0000150">
    <property type="term" value="F:DNA strand exchange activity"/>
    <property type="evidence" value="ECO:0007669"/>
    <property type="project" value="InterPro"/>
</dbReference>
<dbReference type="InterPro" id="IPR050639">
    <property type="entry name" value="SSR_resolvase"/>
</dbReference>
<dbReference type="PROSITE" id="PS51736">
    <property type="entry name" value="RECOMBINASES_3"/>
    <property type="match status" value="1"/>
</dbReference>
<dbReference type="Pfam" id="PF00239">
    <property type="entry name" value="Resolvase"/>
    <property type="match status" value="1"/>
</dbReference>
<dbReference type="GO" id="GO:0003677">
    <property type="term" value="F:DNA binding"/>
    <property type="evidence" value="ECO:0007669"/>
    <property type="project" value="UniProtKB-KW"/>
</dbReference>
<dbReference type="Gene3D" id="3.40.50.1390">
    <property type="entry name" value="Resolvase, N-terminal catalytic domain"/>
    <property type="match status" value="1"/>
</dbReference>
<evidence type="ECO:0000313" key="7">
    <source>
        <dbReference type="EMBL" id="GHD41061.1"/>
    </source>
</evidence>
<keyword evidence="8" id="KW-1185">Reference proteome</keyword>
<proteinExistence type="predicted"/>
<dbReference type="InterPro" id="IPR036162">
    <property type="entry name" value="Resolvase-like_N_sf"/>
</dbReference>
<feature type="domain" description="Resolvase/invertase-type recombinase catalytic" evidence="6">
    <location>
        <begin position="2"/>
        <end position="151"/>
    </location>
</feature>
<dbReference type="CDD" id="cd03768">
    <property type="entry name" value="SR_ResInv"/>
    <property type="match status" value="1"/>
</dbReference>
<evidence type="ECO:0000256" key="2">
    <source>
        <dbReference type="ARBA" id="ARBA00023125"/>
    </source>
</evidence>
<dbReference type="PANTHER" id="PTHR30461">
    <property type="entry name" value="DNA-INVERTASE FROM LAMBDOID PROPHAGE"/>
    <property type="match status" value="1"/>
</dbReference>
<sequence length="233" mass="25328">MAVYGYVRVSTMEQANQGQSLETQRAKVALQARMMDASIDRVFSDRGVSGSRPLEERPAGKALLEAVRAGDSVIATKLDRMFRSAGDALSTLQAFKANGVKLYLLDLGGDDCTSNGISGLVFTIMSAVAQFERERTAERIADVKASQKAKGRFLGGQRAPFGYRVGADGGLIENLDEQETAYRMQQLRSQGVSLRGIAALLEKETGQAIHPQSVKRILNSSYIYSKTSSRPIE</sequence>
<evidence type="ECO:0000313" key="8">
    <source>
        <dbReference type="Proteomes" id="UP000630353"/>
    </source>
</evidence>